<name>A0A502CKA5_9SPHN</name>
<sequence>MTAAPARLRIDRAALTANWRALRDRAAVACGAAVKADGYGLGAVEVVRTLAAAGCRDFFVATWHEAEALAGLGVPVSVLHGVRDEDMPAAMSGIARPVLNTPIQVARWKAAGGGACDVMVDTGMNRLGVSPDEVRTGLLEGLSIDTLMSHLACADQDSPMNAAQRSRFAALQGVTTARRMSLANSAAIARGRDYAFDLVRPGLALYGGVPCDALAGAIAQVVTPEAQILQRRTVRAGETVGYNATWTATTDTEVAIINLGYADGYFRGFSDRGSAAGGTLPVIGRVSMDLVALDVSAAAALAEGDWVAIDFDLRAAAGISGMSQYELLTGLGSRVERCWQ</sequence>
<evidence type="ECO:0000256" key="6">
    <source>
        <dbReference type="ARBA" id="ARBA00023235"/>
    </source>
</evidence>
<evidence type="ECO:0000256" key="4">
    <source>
        <dbReference type="ARBA" id="ARBA00013089"/>
    </source>
</evidence>
<proteinExistence type="inferred from homology"/>
<dbReference type="GO" id="GO:0030170">
    <property type="term" value="F:pyridoxal phosphate binding"/>
    <property type="evidence" value="ECO:0007669"/>
    <property type="project" value="TreeGrafter"/>
</dbReference>
<evidence type="ECO:0000256" key="3">
    <source>
        <dbReference type="ARBA" id="ARBA00007880"/>
    </source>
</evidence>
<dbReference type="PANTHER" id="PTHR30511:SF0">
    <property type="entry name" value="ALANINE RACEMASE, CATABOLIC-RELATED"/>
    <property type="match status" value="1"/>
</dbReference>
<feature type="binding site" evidence="8">
    <location>
        <position position="126"/>
    </location>
    <ligand>
        <name>substrate</name>
    </ligand>
</feature>
<organism evidence="10 11">
    <name type="scientific">Sphingomonas oligophenolica</name>
    <dbReference type="NCBI Taxonomy" id="301154"/>
    <lineage>
        <taxon>Bacteria</taxon>
        <taxon>Pseudomonadati</taxon>
        <taxon>Pseudomonadota</taxon>
        <taxon>Alphaproteobacteria</taxon>
        <taxon>Sphingomonadales</taxon>
        <taxon>Sphingomonadaceae</taxon>
        <taxon>Sphingomonas</taxon>
    </lineage>
</organism>
<keyword evidence="6 10" id="KW-0413">Isomerase</keyword>
<feature type="binding site" evidence="8">
    <location>
        <position position="288"/>
    </location>
    <ligand>
        <name>substrate</name>
    </ligand>
</feature>
<dbReference type="GO" id="GO:0005829">
    <property type="term" value="C:cytosol"/>
    <property type="evidence" value="ECO:0007669"/>
    <property type="project" value="TreeGrafter"/>
</dbReference>
<evidence type="ECO:0000256" key="2">
    <source>
        <dbReference type="ARBA" id="ARBA00001933"/>
    </source>
</evidence>
<evidence type="ECO:0000313" key="11">
    <source>
        <dbReference type="Proteomes" id="UP000318413"/>
    </source>
</evidence>
<dbReference type="GO" id="GO:0030632">
    <property type="term" value="P:D-alanine biosynthetic process"/>
    <property type="evidence" value="ECO:0007669"/>
    <property type="project" value="TreeGrafter"/>
</dbReference>
<dbReference type="InterPro" id="IPR020622">
    <property type="entry name" value="Ala_racemase_pyridoxalP-BS"/>
</dbReference>
<dbReference type="Pfam" id="PF00842">
    <property type="entry name" value="Ala_racemase_C"/>
    <property type="match status" value="1"/>
</dbReference>
<comment type="cofactor">
    <cofactor evidence="2 7">
        <name>pyridoxal 5'-phosphate</name>
        <dbReference type="ChEBI" id="CHEBI:597326"/>
    </cofactor>
</comment>
<dbReference type="InterPro" id="IPR000821">
    <property type="entry name" value="Ala_racemase"/>
</dbReference>
<feature type="domain" description="Alanine racemase C-terminal" evidence="9">
    <location>
        <begin position="221"/>
        <end position="340"/>
    </location>
</feature>
<dbReference type="SMART" id="SM01005">
    <property type="entry name" value="Ala_racemase_C"/>
    <property type="match status" value="1"/>
</dbReference>
<dbReference type="SUPFAM" id="SSF51419">
    <property type="entry name" value="PLP-binding barrel"/>
    <property type="match status" value="1"/>
</dbReference>
<dbReference type="InterPro" id="IPR001608">
    <property type="entry name" value="Ala_racemase_N"/>
</dbReference>
<dbReference type="GO" id="GO:0008784">
    <property type="term" value="F:alanine racemase activity"/>
    <property type="evidence" value="ECO:0007669"/>
    <property type="project" value="UniProtKB-EC"/>
</dbReference>
<evidence type="ECO:0000259" key="9">
    <source>
        <dbReference type="SMART" id="SM01005"/>
    </source>
</evidence>
<dbReference type="Proteomes" id="UP000318413">
    <property type="component" value="Unassembled WGS sequence"/>
</dbReference>
<dbReference type="RefSeq" id="WP_140869382.1">
    <property type="nucleotide sequence ID" value="NZ_RCZK01000004.1"/>
</dbReference>
<evidence type="ECO:0000256" key="8">
    <source>
        <dbReference type="PIRSR" id="PIRSR600821-52"/>
    </source>
</evidence>
<feature type="modified residue" description="N6-(pyridoxal phosphate)lysine" evidence="7">
    <location>
        <position position="35"/>
    </location>
</feature>
<dbReference type="CDD" id="cd00430">
    <property type="entry name" value="PLPDE_III_AR"/>
    <property type="match status" value="1"/>
</dbReference>
<comment type="caution">
    <text evidence="10">The sequence shown here is derived from an EMBL/GenBank/DDBJ whole genome shotgun (WGS) entry which is preliminary data.</text>
</comment>
<comment type="catalytic activity">
    <reaction evidence="1">
        <text>L-alanine = D-alanine</text>
        <dbReference type="Rhea" id="RHEA:20249"/>
        <dbReference type="ChEBI" id="CHEBI:57416"/>
        <dbReference type="ChEBI" id="CHEBI:57972"/>
        <dbReference type="EC" id="5.1.1.1"/>
    </reaction>
</comment>
<dbReference type="PRINTS" id="PR00992">
    <property type="entry name" value="ALARACEMASE"/>
</dbReference>
<dbReference type="Gene3D" id="2.40.37.10">
    <property type="entry name" value="Lyase, Ornithine Decarboxylase, Chain A, domain 1"/>
    <property type="match status" value="1"/>
</dbReference>
<protein>
    <recommendedName>
        <fullName evidence="4">alanine racemase</fullName>
        <ecNumber evidence="4">5.1.1.1</ecNumber>
    </recommendedName>
</protein>
<dbReference type="PROSITE" id="PS00395">
    <property type="entry name" value="ALANINE_RACEMASE"/>
    <property type="match status" value="1"/>
</dbReference>
<dbReference type="OrthoDB" id="9813814at2"/>
<evidence type="ECO:0000256" key="5">
    <source>
        <dbReference type="ARBA" id="ARBA00022898"/>
    </source>
</evidence>
<dbReference type="InterPro" id="IPR029066">
    <property type="entry name" value="PLP-binding_barrel"/>
</dbReference>
<keyword evidence="5 7" id="KW-0663">Pyridoxal phosphate</keyword>
<dbReference type="AlphaFoldDB" id="A0A502CKA5"/>
<dbReference type="EC" id="5.1.1.1" evidence="4"/>
<keyword evidence="11" id="KW-1185">Reference proteome</keyword>
<dbReference type="EMBL" id="RCZK01000004">
    <property type="protein sequence ID" value="TPG13010.1"/>
    <property type="molecule type" value="Genomic_DNA"/>
</dbReference>
<dbReference type="PANTHER" id="PTHR30511">
    <property type="entry name" value="ALANINE RACEMASE"/>
    <property type="match status" value="1"/>
</dbReference>
<gene>
    <name evidence="10" type="primary">alr</name>
    <name evidence="10" type="ORF">EAH84_06180</name>
</gene>
<accession>A0A502CKA5</accession>
<dbReference type="Pfam" id="PF01168">
    <property type="entry name" value="Ala_racemase_N"/>
    <property type="match status" value="1"/>
</dbReference>
<dbReference type="SUPFAM" id="SSF50621">
    <property type="entry name" value="Alanine racemase C-terminal domain-like"/>
    <property type="match status" value="1"/>
</dbReference>
<comment type="similarity">
    <text evidence="3">Belongs to the alanine racemase family.</text>
</comment>
<evidence type="ECO:0000256" key="1">
    <source>
        <dbReference type="ARBA" id="ARBA00000316"/>
    </source>
</evidence>
<dbReference type="InterPro" id="IPR009006">
    <property type="entry name" value="Ala_racemase/Decarboxylase_C"/>
</dbReference>
<dbReference type="NCBIfam" id="TIGR00492">
    <property type="entry name" value="alr"/>
    <property type="match status" value="1"/>
</dbReference>
<dbReference type="Gene3D" id="3.20.20.10">
    <property type="entry name" value="Alanine racemase"/>
    <property type="match status" value="1"/>
</dbReference>
<reference evidence="10 11" key="1">
    <citation type="journal article" date="2019" name="Environ. Microbiol.">
        <title>Species interactions and distinct microbial communities in high Arctic permafrost affected cryosols are associated with the CH4 and CO2 gas fluxes.</title>
        <authorList>
            <person name="Altshuler I."/>
            <person name="Hamel J."/>
            <person name="Turney S."/>
            <person name="Magnuson E."/>
            <person name="Levesque R."/>
            <person name="Greer C."/>
            <person name="Whyte L.G."/>
        </authorList>
    </citation>
    <scope>NUCLEOTIDE SEQUENCE [LARGE SCALE GENOMIC DNA]</scope>
    <source>
        <strain evidence="10 11">S5.1</strain>
    </source>
</reference>
<dbReference type="InterPro" id="IPR011079">
    <property type="entry name" value="Ala_racemase_C"/>
</dbReference>
<evidence type="ECO:0000313" key="10">
    <source>
        <dbReference type="EMBL" id="TPG13010.1"/>
    </source>
</evidence>
<evidence type="ECO:0000256" key="7">
    <source>
        <dbReference type="PIRSR" id="PIRSR600821-50"/>
    </source>
</evidence>